<feature type="region of interest" description="Disordered" evidence="1">
    <location>
        <begin position="1087"/>
        <end position="1114"/>
    </location>
</feature>
<dbReference type="SUPFAM" id="SSF144292">
    <property type="entry name" value="occludin/ELL-like"/>
    <property type="match status" value="1"/>
</dbReference>
<dbReference type="Gene3D" id="6.10.140.340">
    <property type="match status" value="1"/>
</dbReference>
<dbReference type="PROSITE" id="PS51980">
    <property type="entry name" value="OCEL"/>
    <property type="match status" value="1"/>
</dbReference>
<feature type="compositionally biased region" description="Polar residues" evidence="1">
    <location>
        <begin position="953"/>
        <end position="974"/>
    </location>
</feature>
<evidence type="ECO:0000313" key="3">
    <source>
        <dbReference type="Proteomes" id="UP000827889"/>
    </source>
</evidence>
<evidence type="ECO:0000259" key="2">
    <source>
        <dbReference type="PROSITE" id="PS51980"/>
    </source>
</evidence>
<dbReference type="PANTHER" id="PTHR38372">
    <property type="entry name" value="DENTIN SIALOPHOSPHOPROTEIN-LIKE PROTEIN"/>
    <property type="match status" value="1"/>
</dbReference>
<feature type="region of interest" description="Disordered" evidence="1">
    <location>
        <begin position="1"/>
        <end position="63"/>
    </location>
</feature>
<reference evidence="4" key="1">
    <citation type="submission" date="2025-08" db="UniProtKB">
        <authorList>
            <consortium name="RefSeq"/>
        </authorList>
    </citation>
    <scope>IDENTIFICATION</scope>
    <source>
        <tissue evidence="4">Leaf</tissue>
    </source>
</reference>
<dbReference type="PANTHER" id="PTHR38372:SF2">
    <property type="entry name" value="DENTIN SIALOPHOSPHOPROTEIN-LIKE PROTEIN"/>
    <property type="match status" value="1"/>
</dbReference>
<feature type="compositionally biased region" description="Basic and acidic residues" evidence="1">
    <location>
        <begin position="579"/>
        <end position="612"/>
    </location>
</feature>
<feature type="compositionally biased region" description="Acidic residues" evidence="1">
    <location>
        <begin position="549"/>
        <end position="561"/>
    </location>
</feature>
<feature type="compositionally biased region" description="Basic and acidic residues" evidence="1">
    <location>
        <begin position="661"/>
        <end position="673"/>
    </location>
</feature>
<keyword evidence="3" id="KW-1185">Reference proteome</keyword>
<dbReference type="OrthoDB" id="4869960at2759"/>
<feature type="compositionally biased region" description="Polar residues" evidence="1">
    <location>
        <begin position="411"/>
        <end position="424"/>
    </location>
</feature>
<sequence>MFGASSKLGRGGGGRGGGSGGGAKRFPAPQPSHRPSGAPGGRQSLPGSAGQRNRSSGPNSGQAAVEETFSLVSGNNPLTFAMIIRLVPDLVEEIRRVEAQGGNARIKFDANPHNPLGNVIDVGGKEFRFTWSREFGDLCDIYEERQSGEDGNGLLVESGSAWRKLNVQRVLDESTKNHVKMRSEEAERKLKSRKAIILEPGNPSMKSQIKQLAAVEVNPRRMAFMQKKEPPFKKQKIGPSSVPVGGPAKSSFKSTFSMPSKTAAKGRSSSSPLPSPPDQSGASTSPSGAASNSKKNMGLGDTVEAELMKRDSIDTCERNPSKVARAVEERPRSSNFSDRSVDLQSMLISLLKENPKGMSLKALEKAVGDAIPISGKKIDPIMKKIATFQAPGRYLLKPGVDVDSFKGPSPGNGSSPEDNYNQRSAAEEDLDQTSVPGPALIEKVQPGQGLAGSNSAVEDGLIDSETVDIEQNSPDIFGDKKNSDHSEGRAGSSSDSGSDSDSESGSSDSRSESGSPSGSRSRSRSPVGSGSGSSSDSESDASSNSKEGSDEDVDIMTSDDDKEPKHNFQVSEPVLSSLPHEDRALQDEFGDKQDEHNSNVLYRQKDLPNDGQDIETHVNAEREELMGDANRISPNQKELLERQNFIGSLFDEREEMFEDSFRREQSECPDRIAHRSRRGYNLQHSNVKRDRVKRSKVEGLAQPSSPGGHFPQYMSPPILSPGRPTEDPFKSPVPIDGTDRDVMANPGFQKAPSQTFPGKSTLQQTGRRSSDQGLRGLTHNTPRRPNKRSESLDHDQRFLDKSSTVQQGLTLQKDKSGKDSYSEGFTTEKVSKGMKDGLSGGKHSLSAGSLHGETIGKPKDIEQNLKLPTGPLPKDHGKSFSDRSSPANVRGAVLQRELSDLELGELREPAPEEAPVKQQFERKGLFKQPETKSTNSDSWKTDLGRGKPPGMSSADSGKLSPSNSSARMSKSSEGFSRKRSRDDELATSIPQGSQSQLQQPSRIDHAEITAPLSKTLDASKSRKNETGESQGTVLEEFGKSQIVALANGSRQPDKKRGQVPHFLRESKIQASNTVGSMMNGQKDVISVHNGGQKRRESSSDESSCSYSKYEKDEPEFKGPIKDYAQYKEYVQEFRDKYDSYCSLNKILENYRNEFEKMGKDLKFARGRDVERYNNILAQLNESYQKCGARHKRLKKIFIVLHEELKHLKEMIKDFASAYPKE</sequence>
<feature type="compositionally biased region" description="Polar residues" evidence="1">
    <location>
        <begin position="251"/>
        <end position="260"/>
    </location>
</feature>
<feature type="compositionally biased region" description="Basic and acidic residues" evidence="1">
    <location>
        <begin position="306"/>
        <end position="332"/>
    </location>
</feature>
<dbReference type="Proteomes" id="UP000827889">
    <property type="component" value="Chromosome 8"/>
</dbReference>
<evidence type="ECO:0000256" key="1">
    <source>
        <dbReference type="SAM" id="MobiDB-lite"/>
    </source>
</evidence>
<dbReference type="InterPro" id="IPR010844">
    <property type="entry name" value="Occludin_ELL"/>
</dbReference>
<evidence type="ECO:0000313" key="4">
    <source>
        <dbReference type="RefSeq" id="XP_030526367.1"/>
    </source>
</evidence>
<feature type="region of interest" description="Disordered" evidence="1">
    <location>
        <begin position="661"/>
        <end position="1037"/>
    </location>
</feature>
<dbReference type="Pfam" id="PF07303">
    <property type="entry name" value="Occludin_ELL"/>
    <property type="match status" value="1"/>
</dbReference>
<accession>A0A8B8NV07</accession>
<feature type="compositionally biased region" description="Polar residues" evidence="1">
    <location>
        <begin position="751"/>
        <end position="767"/>
    </location>
</feature>
<proteinExistence type="predicted"/>
<feature type="region of interest" description="Disordered" evidence="1">
    <location>
        <begin position="399"/>
        <end position="612"/>
    </location>
</feature>
<feature type="compositionally biased region" description="Gly residues" evidence="1">
    <location>
        <begin position="9"/>
        <end position="23"/>
    </location>
</feature>
<feature type="region of interest" description="Disordered" evidence="1">
    <location>
        <begin position="226"/>
        <end position="338"/>
    </location>
</feature>
<dbReference type="RefSeq" id="XP_030526367.1">
    <property type="nucleotide sequence ID" value="XM_030670507.2"/>
</dbReference>
<feature type="compositionally biased region" description="Polar residues" evidence="1">
    <location>
        <begin position="50"/>
        <end position="62"/>
    </location>
</feature>
<feature type="compositionally biased region" description="Basic and acidic residues" evidence="1">
    <location>
        <begin position="812"/>
        <end position="821"/>
    </location>
</feature>
<feature type="compositionally biased region" description="Basic and acidic residues" evidence="1">
    <location>
        <begin position="787"/>
        <end position="800"/>
    </location>
</feature>
<dbReference type="AlphaFoldDB" id="A0A8B8NV07"/>
<feature type="compositionally biased region" description="Low complexity" evidence="1">
    <location>
        <begin position="988"/>
        <end position="1001"/>
    </location>
</feature>
<feature type="compositionally biased region" description="Low complexity" evidence="1">
    <location>
        <begin position="489"/>
        <end position="546"/>
    </location>
</feature>
<dbReference type="GeneID" id="115738030"/>
<feature type="compositionally biased region" description="Basic and acidic residues" evidence="1">
    <location>
        <begin position="1017"/>
        <end position="1026"/>
    </location>
</feature>
<dbReference type="KEGG" id="rarg:115738030"/>
<feature type="compositionally biased region" description="Polar residues" evidence="1">
    <location>
        <begin position="801"/>
        <end position="810"/>
    </location>
</feature>
<feature type="compositionally biased region" description="Basic and acidic residues" evidence="1">
    <location>
        <begin position="854"/>
        <end position="863"/>
    </location>
</feature>
<feature type="domain" description="OCEL" evidence="2">
    <location>
        <begin position="1111"/>
        <end position="1219"/>
    </location>
</feature>
<feature type="compositionally biased region" description="Low complexity" evidence="1">
    <location>
        <begin position="280"/>
        <end position="293"/>
    </location>
</feature>
<protein>
    <submittedName>
        <fullName evidence="4">Dentin sialophosphoprotein</fullName>
    </submittedName>
</protein>
<organism evidence="3 4">
    <name type="scientific">Rhodamnia argentea</name>
    <dbReference type="NCBI Taxonomy" id="178133"/>
    <lineage>
        <taxon>Eukaryota</taxon>
        <taxon>Viridiplantae</taxon>
        <taxon>Streptophyta</taxon>
        <taxon>Embryophyta</taxon>
        <taxon>Tracheophyta</taxon>
        <taxon>Spermatophyta</taxon>
        <taxon>Magnoliopsida</taxon>
        <taxon>eudicotyledons</taxon>
        <taxon>Gunneridae</taxon>
        <taxon>Pentapetalae</taxon>
        <taxon>rosids</taxon>
        <taxon>malvids</taxon>
        <taxon>Myrtales</taxon>
        <taxon>Myrtaceae</taxon>
        <taxon>Myrtoideae</taxon>
        <taxon>Myrteae</taxon>
        <taxon>Australasian group</taxon>
        <taxon>Rhodamnia</taxon>
    </lineage>
</organism>
<name>A0A8B8NV07_9MYRT</name>
<feature type="compositionally biased region" description="Basic and acidic residues" evidence="1">
    <location>
        <begin position="477"/>
        <end position="488"/>
    </location>
</feature>
<gene>
    <name evidence="4" type="primary">LOC115738030</name>
</gene>